<dbReference type="PANTHER" id="PTHR33492:SF12">
    <property type="entry name" value="HOMEODOMAIN-LIKE SUPERFAMILY PROTEIN-RELATED"/>
    <property type="match status" value="1"/>
</dbReference>
<organism evidence="3 4">
    <name type="scientific">Hibiscus sabdariffa</name>
    <name type="common">roselle</name>
    <dbReference type="NCBI Taxonomy" id="183260"/>
    <lineage>
        <taxon>Eukaryota</taxon>
        <taxon>Viridiplantae</taxon>
        <taxon>Streptophyta</taxon>
        <taxon>Embryophyta</taxon>
        <taxon>Tracheophyta</taxon>
        <taxon>Spermatophyta</taxon>
        <taxon>Magnoliopsida</taxon>
        <taxon>eudicotyledons</taxon>
        <taxon>Gunneridae</taxon>
        <taxon>Pentapetalae</taxon>
        <taxon>rosids</taxon>
        <taxon>malvids</taxon>
        <taxon>Malvales</taxon>
        <taxon>Malvaceae</taxon>
        <taxon>Malvoideae</taxon>
        <taxon>Hibiscus</taxon>
    </lineage>
</organism>
<sequence length="341" mass="38388">MADQGDNSVVTREYRKGNWTVNETLVMIEAKKMDDERRMKRSEDCEGRNKPTELRWKWVEDYCWRKGCLRSQNQCNDKWDNLMRDYKKVREYQRRIADRGGGQGTNTSEAPSYWEMERNERKEKNFPSNMLRLIYDRLEEVVEKKGDQRVLAAGGSGSIPTTVPYVMDTPITSVQLQTSLPPVLQHQLSAPIPTAIPLSLSAPPTAAPTPLVQPPYLSCAQALPIVDSDTSEYSESPAKRRKKGGNGEGTRGGTATANNTNEVGTAISKSAFIIAEAIRASEEREERRHRDLINLQERRLKMEESKTEINKRGLDGLVDAINKLANSILALASHNNQSAPK</sequence>
<accession>A0ABR2E2H1</accession>
<dbReference type="PROSITE" id="PS50090">
    <property type="entry name" value="MYB_LIKE"/>
    <property type="match status" value="1"/>
</dbReference>
<dbReference type="Gene3D" id="1.10.10.60">
    <property type="entry name" value="Homeodomain-like"/>
    <property type="match status" value="1"/>
</dbReference>
<dbReference type="Proteomes" id="UP001472677">
    <property type="component" value="Unassembled WGS sequence"/>
</dbReference>
<comment type="caution">
    <text evidence="3">The sequence shown here is derived from an EMBL/GenBank/DDBJ whole genome shotgun (WGS) entry which is preliminary data.</text>
</comment>
<evidence type="ECO:0000256" key="1">
    <source>
        <dbReference type="SAM" id="MobiDB-lite"/>
    </source>
</evidence>
<dbReference type="Pfam" id="PF13837">
    <property type="entry name" value="Myb_DNA-bind_4"/>
    <property type="match status" value="1"/>
</dbReference>
<gene>
    <name evidence="3" type="ORF">V6N12_040012</name>
</gene>
<evidence type="ECO:0000313" key="3">
    <source>
        <dbReference type="EMBL" id="KAK8551368.1"/>
    </source>
</evidence>
<feature type="compositionally biased region" description="Low complexity" evidence="1">
    <location>
        <begin position="253"/>
        <end position="262"/>
    </location>
</feature>
<feature type="domain" description="Myb-like" evidence="2">
    <location>
        <begin position="11"/>
        <end position="83"/>
    </location>
</feature>
<evidence type="ECO:0000259" key="2">
    <source>
        <dbReference type="PROSITE" id="PS50090"/>
    </source>
</evidence>
<proteinExistence type="predicted"/>
<name>A0ABR2E2H1_9ROSI</name>
<dbReference type="EMBL" id="JBBPBM010000020">
    <property type="protein sequence ID" value="KAK8551368.1"/>
    <property type="molecule type" value="Genomic_DNA"/>
</dbReference>
<feature type="region of interest" description="Disordered" evidence="1">
    <location>
        <begin position="228"/>
        <end position="262"/>
    </location>
</feature>
<dbReference type="InterPro" id="IPR001005">
    <property type="entry name" value="SANT/Myb"/>
</dbReference>
<evidence type="ECO:0000313" key="4">
    <source>
        <dbReference type="Proteomes" id="UP001472677"/>
    </source>
</evidence>
<dbReference type="PANTHER" id="PTHR33492">
    <property type="entry name" value="OSJNBA0043A12.37 PROTEIN-RELATED"/>
    <property type="match status" value="1"/>
</dbReference>
<keyword evidence="4" id="KW-1185">Reference proteome</keyword>
<protein>
    <recommendedName>
        <fullName evidence="2">Myb-like domain-containing protein</fullName>
    </recommendedName>
</protein>
<reference evidence="3 4" key="1">
    <citation type="journal article" date="2024" name="G3 (Bethesda)">
        <title>Genome assembly of Hibiscus sabdariffa L. provides insights into metabolisms of medicinal natural products.</title>
        <authorList>
            <person name="Kim T."/>
        </authorList>
    </citation>
    <scope>NUCLEOTIDE SEQUENCE [LARGE SCALE GENOMIC DNA]</scope>
    <source>
        <strain evidence="3">TK-2024</strain>
        <tissue evidence="3">Old leaves</tissue>
    </source>
</reference>
<dbReference type="InterPro" id="IPR044822">
    <property type="entry name" value="Myb_DNA-bind_4"/>
</dbReference>